<protein>
    <submittedName>
        <fullName evidence="7">ABC transporter ATP-binding protein</fullName>
    </submittedName>
</protein>
<dbReference type="Gene3D" id="3.40.50.300">
    <property type="entry name" value="P-loop containing nucleotide triphosphate hydrolases"/>
    <property type="match status" value="1"/>
</dbReference>
<dbReference type="Proteomes" id="UP000255508">
    <property type="component" value="Unassembled WGS sequence"/>
</dbReference>
<organism evidence="7 8">
    <name type="scientific">endosymbiont of Lamellibrachia luymesi</name>
    <dbReference type="NCBI Taxonomy" id="2200907"/>
    <lineage>
        <taxon>Bacteria</taxon>
        <taxon>Pseudomonadati</taxon>
        <taxon>Pseudomonadota</taxon>
        <taxon>Gammaproteobacteria</taxon>
        <taxon>sulfur-oxidizing symbionts</taxon>
    </lineage>
</organism>
<evidence type="ECO:0000313" key="7">
    <source>
        <dbReference type="EMBL" id="RDH91401.1"/>
    </source>
</evidence>
<name>A0A370DYE4_9GAMM</name>
<evidence type="ECO:0000259" key="6">
    <source>
        <dbReference type="PROSITE" id="PS50893"/>
    </source>
</evidence>
<proteinExistence type="inferred from homology"/>
<comment type="caution">
    <text evidence="7">The sequence shown here is derived from an EMBL/GenBank/DDBJ whole genome shotgun (WGS) entry which is preliminary data.</text>
</comment>
<dbReference type="Pfam" id="PF00005">
    <property type="entry name" value="ABC_tran"/>
    <property type="match status" value="1"/>
</dbReference>
<dbReference type="InterPro" id="IPR050763">
    <property type="entry name" value="ABC_transporter_ATP-binding"/>
</dbReference>
<keyword evidence="3" id="KW-0536">Nodulation</keyword>
<dbReference type="InterPro" id="IPR027417">
    <property type="entry name" value="P-loop_NTPase"/>
</dbReference>
<comment type="similarity">
    <text evidence="1">Belongs to the ABC transporter superfamily.</text>
</comment>
<dbReference type="InterPro" id="IPR003593">
    <property type="entry name" value="AAA+_ATPase"/>
</dbReference>
<keyword evidence="5 7" id="KW-0067">ATP-binding</keyword>
<sequence>MVDHVSLGIEADPKEGSTLLMGFANTYALDSRLRHSALILRLNYTKAPGDEQRRRVLDEMLDLVGDIVEDFKSGTGAEPLDRAIEQAEQRYQDMAPQRDVVFGSEDLGKTYPKSGFRLRGVELKLRLGEITGVGGENGNGKTTLFRLVAGDLLHDQGSMAFPLLKQESNTKKGIDWVKVKEEIAYVPQELPKVYGTLEENLQYEAAIHGILGEDNLREVGFIVERLSLGEHLEKCWSELSGGFKLRFALARALVWRPRLLIVDEPLANLDFKAQQVVLKDLRNLADGLRYPMSVLISSQHLHEVEAIADRILFLEQGRVKFNGLVEQMGEQRRFNTYELGTDCEEQELRGYLRSLNLHQIQHSGVAYVITVPLEVTHRELLQLLLSEGVEVEYFRDISRSIKQLFH</sequence>
<keyword evidence="2" id="KW-0813">Transport</keyword>
<dbReference type="InterPro" id="IPR003439">
    <property type="entry name" value="ABC_transporter-like_ATP-bd"/>
</dbReference>
<dbReference type="EMBL" id="QFXD01000119">
    <property type="protein sequence ID" value="RDH91401.1"/>
    <property type="molecule type" value="Genomic_DNA"/>
</dbReference>
<dbReference type="GO" id="GO:0005524">
    <property type="term" value="F:ATP binding"/>
    <property type="evidence" value="ECO:0007669"/>
    <property type="project" value="UniProtKB-KW"/>
</dbReference>
<dbReference type="GO" id="GO:0016887">
    <property type="term" value="F:ATP hydrolysis activity"/>
    <property type="evidence" value="ECO:0007669"/>
    <property type="project" value="InterPro"/>
</dbReference>
<feature type="domain" description="ABC transporter" evidence="6">
    <location>
        <begin position="102"/>
        <end position="341"/>
    </location>
</feature>
<evidence type="ECO:0000256" key="3">
    <source>
        <dbReference type="ARBA" id="ARBA00022458"/>
    </source>
</evidence>
<dbReference type="PANTHER" id="PTHR42711">
    <property type="entry name" value="ABC TRANSPORTER ATP-BINDING PROTEIN"/>
    <property type="match status" value="1"/>
</dbReference>
<evidence type="ECO:0000256" key="5">
    <source>
        <dbReference type="ARBA" id="ARBA00022840"/>
    </source>
</evidence>
<dbReference type="PROSITE" id="PS50893">
    <property type="entry name" value="ABC_TRANSPORTER_2"/>
    <property type="match status" value="1"/>
</dbReference>
<evidence type="ECO:0000256" key="1">
    <source>
        <dbReference type="ARBA" id="ARBA00005417"/>
    </source>
</evidence>
<dbReference type="PANTHER" id="PTHR42711:SF5">
    <property type="entry name" value="ABC TRANSPORTER ATP-BINDING PROTEIN NATA"/>
    <property type="match status" value="1"/>
</dbReference>
<dbReference type="AlphaFoldDB" id="A0A370DYE4"/>
<reference evidence="7 8" key="1">
    <citation type="journal article" date="2018" name="ISME J.">
        <title>Endosymbiont genomes yield clues of tubeworm success.</title>
        <authorList>
            <person name="Li Y."/>
            <person name="Liles M.R."/>
            <person name="Halanych K.M."/>
        </authorList>
    </citation>
    <scope>NUCLEOTIDE SEQUENCE [LARGE SCALE GENOMIC DNA]</scope>
    <source>
        <strain evidence="7">A1422</strain>
    </source>
</reference>
<evidence type="ECO:0000313" key="8">
    <source>
        <dbReference type="Proteomes" id="UP000255508"/>
    </source>
</evidence>
<evidence type="ECO:0000256" key="2">
    <source>
        <dbReference type="ARBA" id="ARBA00022448"/>
    </source>
</evidence>
<dbReference type="SUPFAM" id="SSF52540">
    <property type="entry name" value="P-loop containing nucleoside triphosphate hydrolases"/>
    <property type="match status" value="1"/>
</dbReference>
<gene>
    <name evidence="7" type="ORF">DIZ79_06245</name>
</gene>
<keyword evidence="4" id="KW-0547">Nucleotide-binding</keyword>
<accession>A0A370DYE4</accession>
<evidence type="ECO:0000256" key="4">
    <source>
        <dbReference type="ARBA" id="ARBA00022741"/>
    </source>
</evidence>
<dbReference type="SMART" id="SM00382">
    <property type="entry name" value="AAA"/>
    <property type="match status" value="1"/>
</dbReference>